<dbReference type="InterPro" id="IPR012859">
    <property type="entry name" value="Pilin_N_archaeal"/>
</dbReference>
<evidence type="ECO:0000256" key="1">
    <source>
        <dbReference type="SAM" id="Phobius"/>
    </source>
</evidence>
<dbReference type="AlphaFoldDB" id="A0A7D5E6N3"/>
<feature type="transmembrane region" description="Helical" evidence="1">
    <location>
        <begin position="12"/>
        <end position="37"/>
    </location>
</feature>
<dbReference type="KEGG" id="mzi:HWN40_07050"/>
<feature type="domain" description="Archaeal Type IV pilin N-terminal" evidence="2">
    <location>
        <begin position="9"/>
        <end position="85"/>
    </location>
</feature>
<name>A0A7D5E6N3_9EURY</name>
<reference evidence="3 4" key="1">
    <citation type="submission" date="2020-06" db="EMBL/GenBank/DDBJ databases">
        <title>Methanolobus halotolerans sp. nov., isolated from a saline lake Tus in Siberia.</title>
        <authorList>
            <person name="Shen Y."/>
            <person name="Chen S.-C."/>
            <person name="Lai M.-C."/>
            <person name="Huang H.-H."/>
            <person name="Chiu H.-H."/>
            <person name="Tang S.-L."/>
            <person name="Rogozin D.Y."/>
            <person name="Degermendzhy A.G."/>
        </authorList>
    </citation>
    <scope>NUCLEOTIDE SEQUENCE [LARGE SCALE GENOMIC DNA]</scope>
    <source>
        <strain evidence="3 4">DSM 21339</strain>
    </source>
</reference>
<dbReference type="EMBL" id="CP058215">
    <property type="protein sequence ID" value="QLC50013.1"/>
    <property type="molecule type" value="Genomic_DNA"/>
</dbReference>
<evidence type="ECO:0000313" key="4">
    <source>
        <dbReference type="Proteomes" id="UP000509594"/>
    </source>
</evidence>
<protein>
    <submittedName>
        <fullName evidence="3">Type IV pilin N-terminal domain-containing protein</fullName>
    </submittedName>
</protein>
<sequence>MSRIIKNSKAVAPVVGTIVMIAVAVIFASIAVSAFGLDTIKKAPQADIRAVSDSIGTDSVIKMIHQGGEELLLSESRTKILISGTSGNNGEVSFTNLNTEDDRRFITGDSIYLYMSGGNICIANNTLPNADHTDIAGSGDTLQLRILDVNSQQMIADVDVRF</sequence>
<keyword evidence="1" id="KW-0472">Membrane</keyword>
<dbReference type="Pfam" id="PF07790">
    <property type="entry name" value="Pilin_N"/>
    <property type="match status" value="1"/>
</dbReference>
<dbReference type="PANTHER" id="PTHR38138">
    <property type="entry name" value="VNG6441H"/>
    <property type="match status" value="1"/>
</dbReference>
<keyword evidence="1" id="KW-1133">Transmembrane helix</keyword>
<evidence type="ECO:0000259" key="2">
    <source>
        <dbReference type="Pfam" id="PF07790"/>
    </source>
</evidence>
<dbReference type="Proteomes" id="UP000509594">
    <property type="component" value="Chromosome"/>
</dbReference>
<keyword evidence="4" id="KW-1185">Reference proteome</keyword>
<accession>A0A7D5E6N3</accession>
<dbReference type="PANTHER" id="PTHR38138:SF1">
    <property type="entry name" value="ARCHAEAL TYPE IV PILIN N-TERMINAL DOMAIN-CONTAINING PROTEIN"/>
    <property type="match status" value="1"/>
</dbReference>
<gene>
    <name evidence="3" type="ORF">HWN40_07050</name>
</gene>
<keyword evidence="1" id="KW-0812">Transmembrane</keyword>
<organism evidence="3 4">
    <name type="scientific">Methanolobus zinderi</name>
    <dbReference type="NCBI Taxonomy" id="536044"/>
    <lineage>
        <taxon>Archaea</taxon>
        <taxon>Methanobacteriati</taxon>
        <taxon>Methanobacteriota</taxon>
        <taxon>Stenosarchaea group</taxon>
        <taxon>Methanomicrobia</taxon>
        <taxon>Methanosarcinales</taxon>
        <taxon>Methanosarcinaceae</taxon>
        <taxon>Methanolobus</taxon>
    </lineage>
</organism>
<dbReference type="NCBIfam" id="TIGR02537">
    <property type="entry name" value="arch_flag_Nterm"/>
    <property type="match status" value="1"/>
</dbReference>
<evidence type="ECO:0000313" key="3">
    <source>
        <dbReference type="EMBL" id="QLC50013.1"/>
    </source>
</evidence>
<proteinExistence type="predicted"/>
<dbReference type="InterPro" id="IPR013373">
    <property type="entry name" value="Flagellin/pilin_N_arc"/>
</dbReference>
<dbReference type="GeneID" id="55821419"/>
<dbReference type="OrthoDB" id="118020at2157"/>
<dbReference type="RefSeq" id="WP_176965069.1">
    <property type="nucleotide sequence ID" value="NZ_CP058215.1"/>
</dbReference>